<sequence>MAPALTPVAPTSMRRDATQQQHSAGPVHLRCRLDEHINRFYPNHQPAAPEHLRAMLYMLGATEDTLLDYLERYNRGWDRIIASCPNGRIPTLGEKPQLDDPDVLYCRIPDSILAIRIWSGGMERHRQYCFDFFDVVERGAMNPPMVT</sequence>
<accession>A0A0C2ZQK5</accession>
<dbReference type="EMBL" id="KN822031">
    <property type="protein sequence ID" value="KIM63858.1"/>
    <property type="molecule type" value="Genomic_DNA"/>
</dbReference>
<reference evidence="2 3" key="1">
    <citation type="submission" date="2014-04" db="EMBL/GenBank/DDBJ databases">
        <authorList>
            <consortium name="DOE Joint Genome Institute"/>
            <person name="Kuo A."/>
            <person name="Kohler A."/>
            <person name="Nagy L.G."/>
            <person name="Floudas D."/>
            <person name="Copeland A."/>
            <person name="Barry K.W."/>
            <person name="Cichocki N."/>
            <person name="Veneault-Fourrey C."/>
            <person name="LaButti K."/>
            <person name="Lindquist E.A."/>
            <person name="Lipzen A."/>
            <person name="Lundell T."/>
            <person name="Morin E."/>
            <person name="Murat C."/>
            <person name="Sun H."/>
            <person name="Tunlid A."/>
            <person name="Henrissat B."/>
            <person name="Grigoriev I.V."/>
            <person name="Hibbett D.S."/>
            <person name="Martin F."/>
            <person name="Nordberg H.P."/>
            <person name="Cantor M.N."/>
            <person name="Hua S.X."/>
        </authorList>
    </citation>
    <scope>NUCLEOTIDE SEQUENCE [LARGE SCALE GENOMIC DNA]</scope>
    <source>
        <strain evidence="2 3">Foug A</strain>
    </source>
</reference>
<feature type="region of interest" description="Disordered" evidence="1">
    <location>
        <begin position="1"/>
        <end position="25"/>
    </location>
</feature>
<name>A0A0C2ZQK5_9AGAM</name>
<proteinExistence type="predicted"/>
<dbReference type="OrthoDB" id="2628807at2759"/>
<dbReference type="HOGENOM" id="CLU_1769211_0_0_1"/>
<reference evidence="3" key="2">
    <citation type="submission" date="2015-01" db="EMBL/GenBank/DDBJ databases">
        <title>Evolutionary Origins and Diversification of the Mycorrhizal Mutualists.</title>
        <authorList>
            <consortium name="DOE Joint Genome Institute"/>
            <consortium name="Mycorrhizal Genomics Consortium"/>
            <person name="Kohler A."/>
            <person name="Kuo A."/>
            <person name="Nagy L.G."/>
            <person name="Floudas D."/>
            <person name="Copeland A."/>
            <person name="Barry K.W."/>
            <person name="Cichocki N."/>
            <person name="Veneault-Fourrey C."/>
            <person name="LaButti K."/>
            <person name="Lindquist E.A."/>
            <person name="Lipzen A."/>
            <person name="Lundell T."/>
            <person name="Morin E."/>
            <person name="Murat C."/>
            <person name="Riley R."/>
            <person name="Ohm R."/>
            <person name="Sun H."/>
            <person name="Tunlid A."/>
            <person name="Henrissat B."/>
            <person name="Grigoriev I.V."/>
            <person name="Hibbett D.S."/>
            <person name="Martin F."/>
        </authorList>
    </citation>
    <scope>NUCLEOTIDE SEQUENCE [LARGE SCALE GENOMIC DNA]</scope>
    <source>
        <strain evidence="3">Foug A</strain>
    </source>
</reference>
<gene>
    <name evidence="2" type="ORF">SCLCIDRAFT_1213642</name>
</gene>
<evidence type="ECO:0000313" key="3">
    <source>
        <dbReference type="Proteomes" id="UP000053989"/>
    </source>
</evidence>
<evidence type="ECO:0000256" key="1">
    <source>
        <dbReference type="SAM" id="MobiDB-lite"/>
    </source>
</evidence>
<organism evidence="2 3">
    <name type="scientific">Scleroderma citrinum Foug A</name>
    <dbReference type="NCBI Taxonomy" id="1036808"/>
    <lineage>
        <taxon>Eukaryota</taxon>
        <taxon>Fungi</taxon>
        <taxon>Dikarya</taxon>
        <taxon>Basidiomycota</taxon>
        <taxon>Agaricomycotina</taxon>
        <taxon>Agaricomycetes</taxon>
        <taxon>Agaricomycetidae</taxon>
        <taxon>Boletales</taxon>
        <taxon>Sclerodermatineae</taxon>
        <taxon>Sclerodermataceae</taxon>
        <taxon>Scleroderma</taxon>
    </lineage>
</organism>
<evidence type="ECO:0000313" key="2">
    <source>
        <dbReference type="EMBL" id="KIM63858.1"/>
    </source>
</evidence>
<dbReference type="InParanoid" id="A0A0C2ZQK5"/>
<dbReference type="AlphaFoldDB" id="A0A0C2ZQK5"/>
<dbReference type="Proteomes" id="UP000053989">
    <property type="component" value="Unassembled WGS sequence"/>
</dbReference>
<protein>
    <submittedName>
        <fullName evidence="2">Uncharacterized protein</fullName>
    </submittedName>
</protein>
<keyword evidence="3" id="KW-1185">Reference proteome</keyword>